<accession>X1HQU7</accession>
<feature type="non-terminal residue" evidence="2">
    <location>
        <position position="160"/>
    </location>
</feature>
<dbReference type="Pfam" id="PF13091">
    <property type="entry name" value="PLDc_2"/>
    <property type="match status" value="1"/>
</dbReference>
<evidence type="ECO:0000313" key="2">
    <source>
        <dbReference type="EMBL" id="GAH56209.1"/>
    </source>
</evidence>
<proteinExistence type="predicted"/>
<reference evidence="2" key="1">
    <citation type="journal article" date="2014" name="Front. Microbiol.">
        <title>High frequency of phylogenetically diverse reductive dehalogenase-homologous genes in deep subseafloor sedimentary metagenomes.</title>
        <authorList>
            <person name="Kawai M."/>
            <person name="Futagami T."/>
            <person name="Toyoda A."/>
            <person name="Takaki Y."/>
            <person name="Nishi S."/>
            <person name="Hori S."/>
            <person name="Arai W."/>
            <person name="Tsubouchi T."/>
            <person name="Morono Y."/>
            <person name="Uchiyama I."/>
            <person name="Ito T."/>
            <person name="Fujiyama A."/>
            <person name="Inagaki F."/>
            <person name="Takami H."/>
        </authorList>
    </citation>
    <scope>NUCLEOTIDE SEQUENCE</scope>
    <source>
        <strain evidence="2">Expedition CK06-06</strain>
    </source>
</reference>
<sequence length="160" mass="18898">MESTYKNEEENLLLNIIEENSENNYNFLVLTTFEFSLTFFEDYLIKSLPKDTFLLIDAKKYNRKLNETQPSKKFLTFFQNKIIPINFQKGVFHPKLILFCGDNKFCSYISSANLTKRGYTRNIELVSKFQDEILAFEILEYIKKILENCKGSAKKLLEDK</sequence>
<evidence type="ECO:0000259" key="1">
    <source>
        <dbReference type="Pfam" id="PF13091"/>
    </source>
</evidence>
<protein>
    <recommendedName>
        <fullName evidence="1">Phospholipase D-like domain-containing protein</fullName>
    </recommendedName>
</protein>
<feature type="domain" description="Phospholipase D-like" evidence="1">
    <location>
        <begin position="54"/>
        <end position="144"/>
    </location>
</feature>
<dbReference type="SUPFAM" id="SSF56024">
    <property type="entry name" value="Phospholipase D/nuclease"/>
    <property type="match status" value="2"/>
</dbReference>
<dbReference type="AlphaFoldDB" id="X1HQU7"/>
<dbReference type="CDD" id="cd09117">
    <property type="entry name" value="PLDc_Bfil_DEXD_like"/>
    <property type="match status" value="1"/>
</dbReference>
<dbReference type="EMBL" id="BARU01017089">
    <property type="protein sequence ID" value="GAH56209.1"/>
    <property type="molecule type" value="Genomic_DNA"/>
</dbReference>
<name>X1HQU7_9ZZZZ</name>
<dbReference type="Gene3D" id="3.30.870.10">
    <property type="entry name" value="Endonuclease Chain A"/>
    <property type="match status" value="1"/>
</dbReference>
<organism evidence="2">
    <name type="scientific">marine sediment metagenome</name>
    <dbReference type="NCBI Taxonomy" id="412755"/>
    <lineage>
        <taxon>unclassified sequences</taxon>
        <taxon>metagenomes</taxon>
        <taxon>ecological metagenomes</taxon>
    </lineage>
</organism>
<dbReference type="InterPro" id="IPR025202">
    <property type="entry name" value="PLD-like_dom"/>
</dbReference>
<comment type="caution">
    <text evidence="2">The sequence shown here is derived from an EMBL/GenBank/DDBJ whole genome shotgun (WGS) entry which is preliminary data.</text>
</comment>
<gene>
    <name evidence="2" type="ORF">S03H2_28372</name>
</gene>